<dbReference type="InterPro" id="IPR004547">
    <property type="entry name" value="Glucosamine6P_isomerase"/>
</dbReference>
<dbReference type="HAMAP" id="MF_01241">
    <property type="entry name" value="GlcN6P_deamin"/>
    <property type="match status" value="1"/>
</dbReference>
<dbReference type="GO" id="GO:0019262">
    <property type="term" value="P:N-acetylneuraminate catabolic process"/>
    <property type="evidence" value="ECO:0007669"/>
    <property type="project" value="UniProtKB-UniRule"/>
</dbReference>
<keyword evidence="7" id="KW-1185">Reference proteome</keyword>
<evidence type="ECO:0000259" key="5">
    <source>
        <dbReference type="Pfam" id="PF01182"/>
    </source>
</evidence>
<keyword evidence="2 4" id="KW-0378">Hydrolase</keyword>
<dbReference type="GO" id="GO:0005975">
    <property type="term" value="P:carbohydrate metabolic process"/>
    <property type="evidence" value="ECO:0007669"/>
    <property type="project" value="InterPro"/>
</dbReference>
<dbReference type="GO" id="GO:0004342">
    <property type="term" value="F:glucosamine-6-phosphate deaminase activity"/>
    <property type="evidence" value="ECO:0007669"/>
    <property type="project" value="UniProtKB-UniRule"/>
</dbReference>
<evidence type="ECO:0000256" key="1">
    <source>
        <dbReference type="ARBA" id="ARBA00000644"/>
    </source>
</evidence>
<dbReference type="InterPro" id="IPR006148">
    <property type="entry name" value="Glc/Gal-6P_isomerase"/>
</dbReference>
<dbReference type="InterPro" id="IPR037171">
    <property type="entry name" value="NagB/RpiA_transferase-like"/>
</dbReference>
<comment type="similarity">
    <text evidence="4">Belongs to the glucosamine/galactosamine-6-phosphate isomerase family. NagB subfamily.</text>
</comment>
<dbReference type="PANTHER" id="PTHR11280">
    <property type="entry name" value="GLUCOSAMINE-6-PHOSPHATE ISOMERASE"/>
    <property type="match status" value="1"/>
</dbReference>
<dbReference type="Pfam" id="PF01182">
    <property type="entry name" value="Glucosamine_iso"/>
    <property type="match status" value="1"/>
</dbReference>
<dbReference type="GO" id="GO:0006043">
    <property type="term" value="P:glucosamine catabolic process"/>
    <property type="evidence" value="ECO:0007669"/>
    <property type="project" value="TreeGrafter"/>
</dbReference>
<organism evidence="6 7">
    <name type="scientific">Virgibacillus oceani</name>
    <dbReference type="NCBI Taxonomy" id="1479511"/>
    <lineage>
        <taxon>Bacteria</taxon>
        <taxon>Bacillati</taxon>
        <taxon>Bacillota</taxon>
        <taxon>Bacilli</taxon>
        <taxon>Bacillales</taxon>
        <taxon>Bacillaceae</taxon>
        <taxon>Virgibacillus</taxon>
    </lineage>
</organism>
<feature type="active site" description="Proton acceptor; for enolization step" evidence="4">
    <location>
        <position position="67"/>
    </location>
</feature>
<dbReference type="RefSeq" id="WP_188454148.1">
    <property type="nucleotide sequence ID" value="NZ_BMFR01000002.1"/>
</dbReference>
<comment type="caution">
    <text evidence="6">The sequence shown here is derived from an EMBL/GenBank/DDBJ whole genome shotgun (WGS) entry which is preliminary data.</text>
</comment>
<evidence type="ECO:0000256" key="4">
    <source>
        <dbReference type="HAMAP-Rule" id="MF_01241"/>
    </source>
</evidence>
<dbReference type="GO" id="GO:0005737">
    <property type="term" value="C:cytoplasm"/>
    <property type="evidence" value="ECO:0007669"/>
    <property type="project" value="TreeGrafter"/>
</dbReference>
<dbReference type="EMBL" id="BMFR01000002">
    <property type="protein sequence ID" value="GGG67445.1"/>
    <property type="molecule type" value="Genomic_DNA"/>
</dbReference>
<feature type="active site" description="For ring-opening step" evidence="4">
    <location>
        <position position="136"/>
    </location>
</feature>
<dbReference type="GO" id="GO:0006046">
    <property type="term" value="P:N-acetylglucosamine catabolic process"/>
    <property type="evidence" value="ECO:0007669"/>
    <property type="project" value="UniProtKB-UniRule"/>
</dbReference>
<evidence type="ECO:0000256" key="3">
    <source>
        <dbReference type="ARBA" id="ARBA00023277"/>
    </source>
</evidence>
<feature type="active site" description="Proton acceptor; for ring-opening step" evidence="4">
    <location>
        <position position="138"/>
    </location>
</feature>
<protein>
    <recommendedName>
        <fullName evidence="4">Glucosamine-6-phosphate deaminase</fullName>
        <ecNumber evidence="4">3.5.99.6</ecNumber>
    </recommendedName>
    <alternativeName>
        <fullName evidence="4">GlcN6P deaminase</fullName>
        <shortName evidence="4">GNPDA</shortName>
    </alternativeName>
    <alternativeName>
        <fullName evidence="4">Glucosamine-6-phosphate isomerase</fullName>
    </alternativeName>
</protein>
<dbReference type="CDD" id="cd01399">
    <property type="entry name" value="GlcN6P_deaminase"/>
    <property type="match status" value="1"/>
</dbReference>
<proteinExistence type="inferred from homology"/>
<evidence type="ECO:0000313" key="7">
    <source>
        <dbReference type="Proteomes" id="UP000622860"/>
    </source>
</evidence>
<evidence type="ECO:0000313" key="6">
    <source>
        <dbReference type="EMBL" id="GGG67445.1"/>
    </source>
</evidence>
<dbReference type="PANTHER" id="PTHR11280:SF5">
    <property type="entry name" value="GLUCOSAMINE-6-PHOSPHATE ISOMERASE"/>
    <property type="match status" value="1"/>
</dbReference>
<comment type="catalytic activity">
    <reaction evidence="1 4">
        <text>alpha-D-glucosamine 6-phosphate + H2O = beta-D-fructose 6-phosphate + NH4(+)</text>
        <dbReference type="Rhea" id="RHEA:12172"/>
        <dbReference type="ChEBI" id="CHEBI:15377"/>
        <dbReference type="ChEBI" id="CHEBI:28938"/>
        <dbReference type="ChEBI" id="CHEBI:57634"/>
        <dbReference type="ChEBI" id="CHEBI:75989"/>
        <dbReference type="EC" id="3.5.99.6"/>
    </reaction>
</comment>
<feature type="active site" description="For ring-opening step" evidence="4">
    <location>
        <position position="143"/>
    </location>
</feature>
<dbReference type="NCBIfam" id="TIGR00502">
    <property type="entry name" value="nagB"/>
    <property type="match status" value="1"/>
</dbReference>
<dbReference type="GO" id="GO:0042802">
    <property type="term" value="F:identical protein binding"/>
    <property type="evidence" value="ECO:0007669"/>
    <property type="project" value="TreeGrafter"/>
</dbReference>
<sequence length="241" mass="27187">MEIIKVKDYQDMSREACSLLVDTINKKPNSVLGLATGSTPEGLYQQLIKKYQQKEVSFQQAKTFNLDEYVGIASDDPNSYYYFMNEKLFNHIDIQKGNTHIPNGMAEDMDQECRDYEQLIRKAEHMDIQLLGLGLNGHIGFNEPGTPLTSRTHIVELDESTRMANARFFNTMNEVPKKAITMGIDTIMESKKIMLLVSGEKKAGAVKRLVDGDITEEFPASILQKHHDVTVIADEAALLEI</sequence>
<reference evidence="6" key="2">
    <citation type="submission" date="2020-09" db="EMBL/GenBank/DDBJ databases">
        <authorList>
            <person name="Sun Q."/>
            <person name="Zhou Y."/>
        </authorList>
    </citation>
    <scope>NUCLEOTIDE SEQUENCE</scope>
    <source>
        <strain evidence="6">CGMCC 1.12754</strain>
    </source>
</reference>
<dbReference type="EC" id="3.5.99.6" evidence="4"/>
<comment type="caution">
    <text evidence="4">Lacks conserved residue(s) required for the propagation of feature annotation.</text>
</comment>
<reference evidence="6" key="1">
    <citation type="journal article" date="2014" name="Int. J. Syst. Evol. Microbiol.">
        <title>Complete genome sequence of Corynebacterium casei LMG S-19264T (=DSM 44701T), isolated from a smear-ripened cheese.</title>
        <authorList>
            <consortium name="US DOE Joint Genome Institute (JGI-PGF)"/>
            <person name="Walter F."/>
            <person name="Albersmeier A."/>
            <person name="Kalinowski J."/>
            <person name="Ruckert C."/>
        </authorList>
    </citation>
    <scope>NUCLEOTIDE SEQUENCE</scope>
    <source>
        <strain evidence="6">CGMCC 1.12754</strain>
    </source>
</reference>
<comment type="pathway">
    <text evidence="4">Amino-sugar metabolism; N-acetylneuraminate degradation; D-fructose 6-phosphate from N-acetylneuraminate: step 5/5.</text>
</comment>
<gene>
    <name evidence="4 6" type="primary">nagB</name>
    <name evidence="6" type="ORF">GCM10011398_09010</name>
</gene>
<dbReference type="Gene3D" id="3.40.50.1360">
    <property type="match status" value="1"/>
</dbReference>
<dbReference type="FunFam" id="3.40.50.1360:FF:000003">
    <property type="entry name" value="Glucosamine-6-phosphate deaminase"/>
    <property type="match status" value="1"/>
</dbReference>
<accession>A0A917H564</accession>
<name>A0A917H564_9BACI</name>
<keyword evidence="3 4" id="KW-0119">Carbohydrate metabolism</keyword>
<evidence type="ECO:0000256" key="2">
    <source>
        <dbReference type="ARBA" id="ARBA00022801"/>
    </source>
</evidence>
<dbReference type="SUPFAM" id="SSF100950">
    <property type="entry name" value="NagB/RpiA/CoA transferase-like"/>
    <property type="match status" value="1"/>
</dbReference>
<comment type="function">
    <text evidence="4">Catalyzes the reversible isomerization-deamination of glucosamine 6-phosphate (GlcN6P) to form fructose 6-phosphate (Fru6P) and ammonium ion.</text>
</comment>
<dbReference type="AlphaFoldDB" id="A0A917H564"/>
<dbReference type="Proteomes" id="UP000622860">
    <property type="component" value="Unassembled WGS sequence"/>
</dbReference>
<feature type="domain" description="Glucosamine/galactosamine-6-phosphate isomerase" evidence="5">
    <location>
        <begin position="11"/>
        <end position="230"/>
    </location>
</feature>